<feature type="transmembrane region" description="Helical" evidence="1">
    <location>
        <begin position="205"/>
        <end position="224"/>
    </location>
</feature>
<keyword evidence="1" id="KW-0472">Membrane</keyword>
<keyword evidence="3" id="KW-1185">Reference proteome</keyword>
<comment type="caution">
    <text evidence="2">The sequence shown here is derived from an EMBL/GenBank/DDBJ whole genome shotgun (WGS) entry which is preliminary data.</text>
</comment>
<gene>
    <name evidence="2" type="ORF">CRP01_21940</name>
</gene>
<dbReference type="AlphaFoldDB" id="A0A2D0N6V9"/>
<accession>A0A2D0N6V9</accession>
<evidence type="ECO:0000313" key="3">
    <source>
        <dbReference type="Proteomes" id="UP000223913"/>
    </source>
</evidence>
<name>A0A2D0N6V9_FLAN2</name>
<dbReference type="Proteomes" id="UP000223913">
    <property type="component" value="Unassembled WGS sequence"/>
</dbReference>
<dbReference type="EMBL" id="PDUD01000026">
    <property type="protein sequence ID" value="PHN04225.1"/>
    <property type="molecule type" value="Genomic_DNA"/>
</dbReference>
<keyword evidence="1" id="KW-0812">Transmembrane</keyword>
<reference evidence="2 3" key="1">
    <citation type="submission" date="2017-10" db="EMBL/GenBank/DDBJ databases">
        <title>The draft genome sequence of Lewinella nigricans NBRC 102662.</title>
        <authorList>
            <person name="Wang K."/>
        </authorList>
    </citation>
    <scope>NUCLEOTIDE SEQUENCE [LARGE SCALE GENOMIC DNA]</scope>
    <source>
        <strain evidence="2 3">NBRC 102662</strain>
    </source>
</reference>
<protein>
    <submittedName>
        <fullName evidence="2">Uncharacterized protein</fullName>
    </submittedName>
</protein>
<sequence length="246" mass="29394">MDKHKTGFSVLKIKYSFQLRVSLLRPTYQSRTYRKFKSIHPESHREIIRFYDENEQSILKLDFEEYFDLLVAYVNALFVIGKYRQHLLMVDLVIEYTIQRNIFSYNGQDLFFEMLTCKGLSHLHTYDYVKAENIFKQLIRIKPEEEDSVKYLEKSIRVAGDRIQHWSRAISIGMLFLAAIVIGVEILLIRPFYEMHVWYFELGRTLLFIFACMAMAGGEWLHWYRSRKKAGHFLRQVKARKNNTPA</sequence>
<evidence type="ECO:0000256" key="1">
    <source>
        <dbReference type="SAM" id="Phobius"/>
    </source>
</evidence>
<feature type="transmembrane region" description="Helical" evidence="1">
    <location>
        <begin position="172"/>
        <end position="193"/>
    </location>
</feature>
<keyword evidence="1" id="KW-1133">Transmembrane helix</keyword>
<organism evidence="2 3">
    <name type="scientific">Flavilitoribacter nigricans (strain ATCC 23147 / DSM 23189 / NBRC 102662 / NCIMB 1420 / SS-2)</name>
    <name type="common">Lewinella nigricans</name>
    <dbReference type="NCBI Taxonomy" id="1122177"/>
    <lineage>
        <taxon>Bacteria</taxon>
        <taxon>Pseudomonadati</taxon>
        <taxon>Bacteroidota</taxon>
        <taxon>Saprospiria</taxon>
        <taxon>Saprospirales</taxon>
        <taxon>Lewinellaceae</taxon>
        <taxon>Flavilitoribacter</taxon>
    </lineage>
</organism>
<evidence type="ECO:0000313" key="2">
    <source>
        <dbReference type="EMBL" id="PHN04225.1"/>
    </source>
</evidence>
<proteinExistence type="predicted"/>